<reference evidence="1 2" key="1">
    <citation type="submission" date="2016-10" db="EMBL/GenBank/DDBJ databases">
        <authorList>
            <person name="de Groot N.N."/>
        </authorList>
    </citation>
    <scope>NUCLEOTIDE SEQUENCE [LARGE SCALE GENOMIC DNA]</scope>
    <source>
        <strain evidence="1 2">DSM 21001</strain>
    </source>
</reference>
<gene>
    <name evidence="1" type="ORF">SAMN05421771_2898</name>
</gene>
<sequence>MTVVTTMMTVVLSFRWDNRTNQHNQRNRAEQQMTNLHGTLLKNSPDINPDIDLDG</sequence>
<protein>
    <submittedName>
        <fullName evidence="1">Uncharacterized protein</fullName>
    </submittedName>
</protein>
<organism evidence="1 2">
    <name type="scientific">Granulicella pectinivorans</name>
    <dbReference type="NCBI Taxonomy" id="474950"/>
    <lineage>
        <taxon>Bacteria</taxon>
        <taxon>Pseudomonadati</taxon>
        <taxon>Acidobacteriota</taxon>
        <taxon>Terriglobia</taxon>
        <taxon>Terriglobales</taxon>
        <taxon>Acidobacteriaceae</taxon>
        <taxon>Granulicella</taxon>
    </lineage>
</organism>
<dbReference type="AlphaFoldDB" id="A0A1I6MKY3"/>
<name>A0A1I6MKY3_9BACT</name>
<evidence type="ECO:0000313" key="1">
    <source>
        <dbReference type="EMBL" id="SFS16342.1"/>
    </source>
</evidence>
<dbReference type="STRING" id="474950.SAMN05421771_2898"/>
<evidence type="ECO:0000313" key="2">
    <source>
        <dbReference type="Proteomes" id="UP000199024"/>
    </source>
</evidence>
<accession>A0A1I6MKY3</accession>
<keyword evidence="2" id="KW-1185">Reference proteome</keyword>
<dbReference type="Proteomes" id="UP000199024">
    <property type="component" value="Unassembled WGS sequence"/>
</dbReference>
<proteinExistence type="predicted"/>
<dbReference type="EMBL" id="FOZL01000001">
    <property type="protein sequence ID" value="SFS16342.1"/>
    <property type="molecule type" value="Genomic_DNA"/>
</dbReference>